<dbReference type="CDD" id="cd04186">
    <property type="entry name" value="GT_2_like_c"/>
    <property type="match status" value="1"/>
</dbReference>
<dbReference type="SUPFAM" id="SSF53756">
    <property type="entry name" value="UDP-Glycosyltransferase/glycogen phosphorylase"/>
    <property type="match status" value="1"/>
</dbReference>
<evidence type="ECO:0000259" key="1">
    <source>
        <dbReference type="Pfam" id="PF00535"/>
    </source>
</evidence>
<dbReference type="RefSeq" id="WP_345078860.1">
    <property type="nucleotide sequence ID" value="NZ_BAABFA010000006.1"/>
</dbReference>
<dbReference type="Proteomes" id="UP001500067">
    <property type="component" value="Unassembled WGS sequence"/>
</dbReference>
<dbReference type="Pfam" id="PF00535">
    <property type="entry name" value="Glycos_transf_2"/>
    <property type="match status" value="2"/>
</dbReference>
<dbReference type="Pfam" id="PF13692">
    <property type="entry name" value="Glyco_trans_1_4"/>
    <property type="match status" value="1"/>
</dbReference>
<dbReference type="PANTHER" id="PTHR43685">
    <property type="entry name" value="GLYCOSYLTRANSFERASE"/>
    <property type="match status" value="1"/>
</dbReference>
<feature type="domain" description="Glycosyltransferase 2-like" evidence="1">
    <location>
        <begin position="86"/>
        <end position="213"/>
    </location>
</feature>
<comment type="caution">
    <text evidence="2">The sequence shown here is derived from an EMBL/GenBank/DDBJ whole genome shotgun (WGS) entry which is preliminary data.</text>
</comment>
<proteinExistence type="predicted"/>
<dbReference type="InterPro" id="IPR050834">
    <property type="entry name" value="Glycosyltransf_2"/>
</dbReference>
<gene>
    <name evidence="2" type="ORF">GCM10023093_07860</name>
</gene>
<dbReference type="SUPFAM" id="SSF53448">
    <property type="entry name" value="Nucleotide-diphospho-sugar transferases"/>
    <property type="match status" value="2"/>
</dbReference>
<evidence type="ECO:0000313" key="2">
    <source>
        <dbReference type="EMBL" id="GAA4462042.1"/>
    </source>
</evidence>
<dbReference type="CDD" id="cd04184">
    <property type="entry name" value="GT2_RfbC_Mx_like"/>
    <property type="match status" value="1"/>
</dbReference>
<sequence>MKRNFAKISTEQGTVKSLFKFASFVLTKPGFELVKKIAKKALRKFGLYKEIHHNYNEWISGKLDIRVLKKEYYGQIRQVSIQPVFSIIIPVYNPPPQFLIEAIESVIGQLYGKWELCLADDVSPNPEIRKILTDYSSRDKRIKVIFRETNGHISANTNSALSLATGDHYLFMDHDDLLTPNCLFEFVKHINAYPEDEVIYSDEDKIDEKGELSSPHFKPDWAPDNLLSRNYMGHVIVVSKNIMAQVKEFRLGFEGSQDHDFLLRATECTSHIGHIPKVLYHWRIHQASVASGGEAKPYAFIAAQKALEEALERRGTPGTVSHIPETLGGYRMHYQVTKPGKVSIIIPTKDQVALLKTAIDSMLTRTTYPDFEIIVLNNNSSTPEFFQLMEEYKQSHGDIFTCVEANFKFNFARLMNIGVAHSKGDYILLANNDIEVIQNDWMTEMVSFAQRRHTGAVGVKLLYKDDTIQHAGVVLGLGGAAGHVFVNMHRNDRGYYNYVRSLNNYSAVTAACVMFRKEIYTEVGGMDEMLDVEYNDVDLCLKFLTHGYFNVYVPDVEVYHYESATRGHPFQSKEAWAQHEKDFGIFRGKWQKLIDNDPFYNPNLSVHCTDFQLKIDMPGHSGPEEETRVVRPGKSVLVVHTEAPDPDKDAEAHSISNITEMLVNLGCDVTFWAPGLSADMPEVQQLIAKKVEVLHGEEYASPTDGWKEYITAHIDEINIVLLSRPSVSRPVMEYLRAQRYGGSIVYYGHDLGFVTAGREAAANGDASIMAMAEAVKVDEFFMYHSADRVLLTSEEDAAYLKTNILTPVHLIPEYFFQDDETPVPFDNRQGIVYIGGFGHLTNTDAIHWFLDEVYAGLEERGIHLTIAGTHIPESVLAYKRRFPSLTILQNASVSTINDLYTKARVAIAPMRLGADIRESVLKAMAKGLPVSGTDKAFEALAKDNELTYKGRNSARELFDDIVLLHTDKAAWERLSRSGKSYIRRHYSKDNMKEAFKKAFRNI</sequence>
<dbReference type="Gene3D" id="3.40.50.2000">
    <property type="entry name" value="Glycogen Phosphorylase B"/>
    <property type="match status" value="1"/>
</dbReference>
<dbReference type="InterPro" id="IPR029044">
    <property type="entry name" value="Nucleotide-diphossugar_trans"/>
</dbReference>
<evidence type="ECO:0000313" key="3">
    <source>
        <dbReference type="Proteomes" id="UP001500067"/>
    </source>
</evidence>
<feature type="domain" description="Glycosyltransferase 2-like" evidence="1">
    <location>
        <begin position="343"/>
        <end position="520"/>
    </location>
</feature>
<organism evidence="2 3">
    <name type="scientific">Nemorincola caseinilytica</name>
    <dbReference type="NCBI Taxonomy" id="2054315"/>
    <lineage>
        <taxon>Bacteria</taxon>
        <taxon>Pseudomonadati</taxon>
        <taxon>Bacteroidota</taxon>
        <taxon>Chitinophagia</taxon>
        <taxon>Chitinophagales</taxon>
        <taxon>Chitinophagaceae</taxon>
        <taxon>Nemorincola</taxon>
    </lineage>
</organism>
<dbReference type="PANTHER" id="PTHR43685:SF2">
    <property type="entry name" value="GLYCOSYLTRANSFERASE 2-LIKE DOMAIN-CONTAINING PROTEIN"/>
    <property type="match status" value="1"/>
</dbReference>
<dbReference type="EMBL" id="BAABFA010000006">
    <property type="protein sequence ID" value="GAA4462042.1"/>
    <property type="molecule type" value="Genomic_DNA"/>
</dbReference>
<keyword evidence="3" id="KW-1185">Reference proteome</keyword>
<reference evidence="3" key="1">
    <citation type="journal article" date="2019" name="Int. J. Syst. Evol. Microbiol.">
        <title>The Global Catalogue of Microorganisms (GCM) 10K type strain sequencing project: providing services to taxonomists for standard genome sequencing and annotation.</title>
        <authorList>
            <consortium name="The Broad Institute Genomics Platform"/>
            <consortium name="The Broad Institute Genome Sequencing Center for Infectious Disease"/>
            <person name="Wu L."/>
            <person name="Ma J."/>
        </authorList>
    </citation>
    <scope>NUCLEOTIDE SEQUENCE [LARGE SCALE GENOMIC DNA]</scope>
    <source>
        <strain evidence="3">JCM 32105</strain>
    </source>
</reference>
<dbReference type="Gene3D" id="3.90.550.10">
    <property type="entry name" value="Spore Coat Polysaccharide Biosynthesis Protein SpsA, Chain A"/>
    <property type="match status" value="2"/>
</dbReference>
<accession>A0ABP8N835</accession>
<dbReference type="InterPro" id="IPR001173">
    <property type="entry name" value="Glyco_trans_2-like"/>
</dbReference>
<protein>
    <recommendedName>
        <fullName evidence="1">Glycosyltransferase 2-like domain-containing protein</fullName>
    </recommendedName>
</protein>
<name>A0ABP8N835_9BACT</name>